<dbReference type="InterPro" id="IPR005790">
    <property type="entry name" value="DNA_polIII_delta"/>
</dbReference>
<dbReference type="SUPFAM" id="SSF52540">
    <property type="entry name" value="P-loop containing nucleoside triphosphate hydrolases"/>
    <property type="match status" value="1"/>
</dbReference>
<evidence type="ECO:0000256" key="9">
    <source>
        <dbReference type="NCBIfam" id="TIGR01128"/>
    </source>
</evidence>
<evidence type="ECO:0000256" key="3">
    <source>
        <dbReference type="ARBA" id="ARBA00022679"/>
    </source>
</evidence>
<proteinExistence type="inferred from homology"/>
<evidence type="ECO:0000256" key="1">
    <source>
        <dbReference type="ARBA" id="ARBA00012417"/>
    </source>
</evidence>
<dbReference type="PANTHER" id="PTHR34388">
    <property type="entry name" value="DNA POLYMERASE III SUBUNIT DELTA"/>
    <property type="match status" value="1"/>
</dbReference>
<dbReference type="CDD" id="cd18138">
    <property type="entry name" value="HLD_clamp_pol_III_delta"/>
    <property type="match status" value="1"/>
</dbReference>
<dbReference type="Gene3D" id="1.10.8.60">
    <property type="match status" value="1"/>
</dbReference>
<organism evidence="12 13">
    <name type="scientific">Alkalimarinus alittae</name>
    <dbReference type="NCBI Taxonomy" id="2961619"/>
    <lineage>
        <taxon>Bacteria</taxon>
        <taxon>Pseudomonadati</taxon>
        <taxon>Pseudomonadota</taxon>
        <taxon>Gammaproteobacteria</taxon>
        <taxon>Alteromonadales</taxon>
        <taxon>Alteromonadaceae</taxon>
        <taxon>Alkalimarinus</taxon>
    </lineage>
</organism>
<evidence type="ECO:0000256" key="2">
    <source>
        <dbReference type="ARBA" id="ARBA00017703"/>
    </source>
</evidence>
<accession>A0ABY6N4S7</accession>
<keyword evidence="5" id="KW-0235">DNA replication</keyword>
<feature type="domain" description="DNA polymerase III subunit delta C-terminal" evidence="11">
    <location>
        <begin position="214"/>
        <end position="338"/>
    </location>
</feature>
<dbReference type="InterPro" id="IPR010372">
    <property type="entry name" value="DNA_pol3_delta_N"/>
</dbReference>
<dbReference type="InterPro" id="IPR032780">
    <property type="entry name" value="DNA_pol3_delt_C"/>
</dbReference>
<reference evidence="12" key="1">
    <citation type="submission" date="2022-06" db="EMBL/GenBank/DDBJ databases">
        <title>Alkalimarinus sp. nov., isolated from gut of a Alitta virens.</title>
        <authorList>
            <person name="Yang A.I."/>
            <person name="Shin N.-R."/>
        </authorList>
    </citation>
    <scope>NUCLEOTIDE SEQUENCE</scope>
    <source>
        <strain evidence="12">A2M4</strain>
    </source>
</reference>
<evidence type="ECO:0000256" key="8">
    <source>
        <dbReference type="ARBA" id="ARBA00049244"/>
    </source>
</evidence>
<keyword evidence="6" id="KW-0239">DNA-directed DNA polymerase</keyword>
<protein>
    <recommendedName>
        <fullName evidence="2 9">DNA polymerase III subunit delta</fullName>
        <ecNumber evidence="1 9">2.7.7.7</ecNumber>
    </recommendedName>
</protein>
<dbReference type="Gene3D" id="3.40.50.300">
    <property type="entry name" value="P-loop containing nucleotide triphosphate hydrolases"/>
    <property type="match status" value="1"/>
</dbReference>
<dbReference type="Gene3D" id="1.20.272.10">
    <property type="match status" value="1"/>
</dbReference>
<dbReference type="SUPFAM" id="SSF48019">
    <property type="entry name" value="post-AAA+ oligomerization domain-like"/>
    <property type="match status" value="1"/>
</dbReference>
<keyword evidence="13" id="KW-1185">Reference proteome</keyword>
<dbReference type="Pfam" id="PF06144">
    <property type="entry name" value="DNA_pol3_delta"/>
    <property type="match status" value="1"/>
</dbReference>
<dbReference type="NCBIfam" id="TIGR01128">
    <property type="entry name" value="holA"/>
    <property type="match status" value="1"/>
</dbReference>
<evidence type="ECO:0000256" key="7">
    <source>
        <dbReference type="ARBA" id="ARBA00034754"/>
    </source>
</evidence>
<dbReference type="PANTHER" id="PTHR34388:SF1">
    <property type="entry name" value="DNA POLYMERASE III SUBUNIT DELTA"/>
    <property type="match status" value="1"/>
</dbReference>
<dbReference type="RefSeq" id="WP_265048577.1">
    <property type="nucleotide sequence ID" value="NZ_CP100390.1"/>
</dbReference>
<evidence type="ECO:0000256" key="4">
    <source>
        <dbReference type="ARBA" id="ARBA00022695"/>
    </source>
</evidence>
<evidence type="ECO:0000256" key="6">
    <source>
        <dbReference type="ARBA" id="ARBA00022932"/>
    </source>
</evidence>
<sequence length="338" mass="37884">MKLKPEQLKSHLSNQLLPVYLINGDEALLVQESCDEIRKKCRDEGFTERLSWHADRQFDWNQLLEEAGSLSLFGDKKIIEIRIDNGKPGDKGSKAIEQFCQATSEDTVLLIITGRLDASTQKRKWVSTVDKIGGMVTLWPISAEQLPNWIQQRSRQMGLTLDQESVSLLTERVEGNLLAAKQELEKLALLCPDGKITPEQVTQSVADSARFDIFNLTDECIKGASKHALHVLQGLKSEGTEPPVILWALARELRVVYDLSNSNRLGQPAQSVFKAHRVIAKRQSLLSHAASRLSHQQLNQLIKLSERIDQSIKGSKQYGSSWELLAEFVLLLSGKSLP</sequence>
<gene>
    <name evidence="12" type="primary">holA</name>
    <name evidence="12" type="ORF">NKI27_04925</name>
</gene>
<comment type="catalytic activity">
    <reaction evidence="8">
        <text>DNA(n) + a 2'-deoxyribonucleoside 5'-triphosphate = DNA(n+1) + diphosphate</text>
        <dbReference type="Rhea" id="RHEA:22508"/>
        <dbReference type="Rhea" id="RHEA-COMP:17339"/>
        <dbReference type="Rhea" id="RHEA-COMP:17340"/>
        <dbReference type="ChEBI" id="CHEBI:33019"/>
        <dbReference type="ChEBI" id="CHEBI:61560"/>
        <dbReference type="ChEBI" id="CHEBI:173112"/>
        <dbReference type="EC" id="2.7.7.7"/>
    </reaction>
</comment>
<comment type="similarity">
    <text evidence="7">Belongs to the DNA polymerase HolA subunit family.</text>
</comment>
<dbReference type="EMBL" id="CP100390">
    <property type="protein sequence ID" value="UZE97096.1"/>
    <property type="molecule type" value="Genomic_DNA"/>
</dbReference>
<dbReference type="GO" id="GO:0003887">
    <property type="term" value="F:DNA-directed DNA polymerase activity"/>
    <property type="evidence" value="ECO:0007669"/>
    <property type="project" value="UniProtKB-EC"/>
</dbReference>
<evidence type="ECO:0000313" key="12">
    <source>
        <dbReference type="EMBL" id="UZE97096.1"/>
    </source>
</evidence>
<evidence type="ECO:0000313" key="13">
    <source>
        <dbReference type="Proteomes" id="UP001163739"/>
    </source>
</evidence>
<evidence type="ECO:0000259" key="11">
    <source>
        <dbReference type="Pfam" id="PF14840"/>
    </source>
</evidence>
<dbReference type="Proteomes" id="UP001163739">
    <property type="component" value="Chromosome"/>
</dbReference>
<evidence type="ECO:0000259" key="10">
    <source>
        <dbReference type="Pfam" id="PF06144"/>
    </source>
</evidence>
<evidence type="ECO:0000256" key="5">
    <source>
        <dbReference type="ARBA" id="ARBA00022705"/>
    </source>
</evidence>
<feature type="domain" description="DNA polymerase III delta N-terminal" evidence="10">
    <location>
        <begin position="20"/>
        <end position="131"/>
    </location>
</feature>
<dbReference type="Pfam" id="PF14840">
    <property type="entry name" value="DNA_pol3_delt_C"/>
    <property type="match status" value="1"/>
</dbReference>
<keyword evidence="4 12" id="KW-0548">Nucleotidyltransferase</keyword>
<dbReference type="EC" id="2.7.7.7" evidence="1 9"/>
<dbReference type="InterPro" id="IPR008921">
    <property type="entry name" value="DNA_pol3_clamp-load_cplx_C"/>
</dbReference>
<dbReference type="InterPro" id="IPR027417">
    <property type="entry name" value="P-loop_NTPase"/>
</dbReference>
<name>A0ABY6N4S7_9ALTE</name>
<keyword evidence="3 12" id="KW-0808">Transferase</keyword>